<organism evidence="1 2">
    <name type="scientific">Gossypium arboreum</name>
    <name type="common">Tree cotton</name>
    <name type="synonym">Gossypium nanking</name>
    <dbReference type="NCBI Taxonomy" id="29729"/>
    <lineage>
        <taxon>Eukaryota</taxon>
        <taxon>Viridiplantae</taxon>
        <taxon>Streptophyta</taxon>
        <taxon>Embryophyta</taxon>
        <taxon>Tracheophyta</taxon>
        <taxon>Spermatophyta</taxon>
        <taxon>Magnoliopsida</taxon>
        <taxon>eudicotyledons</taxon>
        <taxon>Gunneridae</taxon>
        <taxon>Pentapetalae</taxon>
        <taxon>rosids</taxon>
        <taxon>malvids</taxon>
        <taxon>Malvales</taxon>
        <taxon>Malvaceae</taxon>
        <taxon>Malvoideae</taxon>
        <taxon>Gossypium</taxon>
    </lineage>
</organism>
<sequence length="24" mass="2766">MFILHHISNNQLTLFSIGNQLSHT</sequence>
<dbReference type="EMBL" id="JRRC01065206">
    <property type="protein sequence ID" value="KHF99122.1"/>
    <property type="molecule type" value="Genomic_DNA"/>
</dbReference>
<evidence type="ECO:0000313" key="2">
    <source>
        <dbReference type="Proteomes" id="UP000032142"/>
    </source>
</evidence>
<dbReference type="AlphaFoldDB" id="A0A0B0MAF3"/>
<keyword evidence="2" id="KW-1185">Reference proteome</keyword>
<evidence type="ECO:0000313" key="1">
    <source>
        <dbReference type="EMBL" id="KHF99122.1"/>
    </source>
</evidence>
<gene>
    <name evidence="1" type="ORF">F383_38144</name>
</gene>
<proteinExistence type="predicted"/>
<protein>
    <submittedName>
        <fullName evidence="1">Uncharacterized protein</fullName>
    </submittedName>
</protein>
<reference evidence="2" key="1">
    <citation type="submission" date="2014-09" db="EMBL/GenBank/DDBJ databases">
        <authorList>
            <person name="Mudge J."/>
            <person name="Ramaraj T."/>
            <person name="Lindquist I.E."/>
            <person name="Bharti A.K."/>
            <person name="Sundararajan A."/>
            <person name="Cameron C.T."/>
            <person name="Woodward J.E."/>
            <person name="May G.D."/>
            <person name="Brubaker C."/>
            <person name="Broadhvest J."/>
            <person name="Wilkins T.A."/>
        </authorList>
    </citation>
    <scope>NUCLEOTIDE SEQUENCE</scope>
    <source>
        <strain evidence="2">cv. AKA8401</strain>
    </source>
</reference>
<name>A0A0B0MAF3_GOSAR</name>
<accession>A0A0B0MAF3</accession>
<comment type="caution">
    <text evidence="1">The sequence shown here is derived from an EMBL/GenBank/DDBJ whole genome shotgun (WGS) entry which is preliminary data.</text>
</comment>
<dbReference type="Proteomes" id="UP000032142">
    <property type="component" value="Unassembled WGS sequence"/>
</dbReference>